<accession>A0A2V4AKZ6</accession>
<proteinExistence type="predicted"/>
<organism evidence="1 2">
    <name type="scientific">Prauserella muralis</name>
    <dbReference type="NCBI Taxonomy" id="588067"/>
    <lineage>
        <taxon>Bacteria</taxon>
        <taxon>Bacillati</taxon>
        <taxon>Actinomycetota</taxon>
        <taxon>Actinomycetes</taxon>
        <taxon>Pseudonocardiales</taxon>
        <taxon>Pseudonocardiaceae</taxon>
        <taxon>Prauserella</taxon>
    </lineage>
</organism>
<gene>
    <name evidence="1" type="ORF">BAY60_24290</name>
</gene>
<comment type="caution">
    <text evidence="1">The sequence shown here is derived from an EMBL/GenBank/DDBJ whole genome shotgun (WGS) entry which is preliminary data.</text>
</comment>
<dbReference type="EMBL" id="MASW01000006">
    <property type="protein sequence ID" value="PXY20663.1"/>
    <property type="molecule type" value="Genomic_DNA"/>
</dbReference>
<evidence type="ECO:0000313" key="2">
    <source>
        <dbReference type="Proteomes" id="UP000249915"/>
    </source>
</evidence>
<reference evidence="1 2" key="1">
    <citation type="submission" date="2016-07" db="EMBL/GenBank/DDBJ databases">
        <title>Draft genome sequence of Prauserella muralis DSM 45305, isolated from a mould-covered wall in an indoor environment.</title>
        <authorList>
            <person name="Ruckert C."/>
            <person name="Albersmeier A."/>
            <person name="Jiang C.-L."/>
            <person name="Jiang Y."/>
            <person name="Kalinowski J."/>
            <person name="Schneider O."/>
            <person name="Winkler A."/>
            <person name="Zotchev S.B."/>
        </authorList>
    </citation>
    <scope>NUCLEOTIDE SEQUENCE [LARGE SCALE GENOMIC DNA]</scope>
    <source>
        <strain evidence="1 2">DSM 45305</strain>
    </source>
</reference>
<keyword evidence="2" id="KW-1185">Reference proteome</keyword>
<sequence length="579" mass="62439">MTTVASGEKLAAETPAREREPKKSRLRARLLPAASIAAGTALIGVHGSLYGNWIIDDAAITFAYARSFSEGLGPVVQAGAEPVEGFSNPTWTALLALARLVGLFDRGMLFGIPDYVLFPKALALLLCSGILLACYVAAKRVTRRPWLATLAVGVALAITPSFVIWVFSGLENSLYGLILVWLAVLVFRAVLDDRVLSARLALATGGLAALAALTRPEGLIYAGVYPIVVLGTLRRELLAPSIRHILLSTAAFLVPVGAYFAWRIATFGELVSSPSIAKRQGLPTLEDLARPGELLEYAGAPAILLAVIFVGMTLARPASWRRGLLALLVPLGLALIAYAVLEPDWMAQFRFATPIWVLGSLVGVLCASDVLRNAKVRGRAWLTAALVAAMLPTMASFASAADEFRERPDISACYVADRFGRVFNAYADILGLRNASLLLPDLGGSALTSRLYLVDMAGLTNHTFADLVREHDKAGQSDYVYEDVKPTFIHTRQPWTSGNGIGFDPRLTRDYYPIHFDPYQGAPNGDWVRKDAVRDEAKLAQVRAYAAETTLAVERNSGGWPRRHCGATLRPGQTIVGES</sequence>
<dbReference type="AlphaFoldDB" id="A0A2V4AKZ6"/>
<protein>
    <submittedName>
        <fullName evidence="1">Uncharacterized protein</fullName>
    </submittedName>
</protein>
<dbReference type="Proteomes" id="UP000249915">
    <property type="component" value="Unassembled WGS sequence"/>
</dbReference>
<name>A0A2V4AKZ6_9PSEU</name>
<evidence type="ECO:0000313" key="1">
    <source>
        <dbReference type="EMBL" id="PXY20663.1"/>
    </source>
</evidence>
<dbReference type="RefSeq" id="WP_112283631.1">
    <property type="nucleotide sequence ID" value="NZ_MASW01000006.1"/>
</dbReference>
<dbReference type="OrthoDB" id="3946755at2"/>